<organism evidence="1 2">
    <name type="scientific">Chrysophaeum taylorii</name>
    <dbReference type="NCBI Taxonomy" id="2483200"/>
    <lineage>
        <taxon>Eukaryota</taxon>
        <taxon>Sar</taxon>
        <taxon>Stramenopiles</taxon>
        <taxon>Ochrophyta</taxon>
        <taxon>Pelagophyceae</taxon>
        <taxon>Pelagomonadales</taxon>
        <taxon>Pelagomonadaceae</taxon>
        <taxon>Chrysophaeum</taxon>
    </lineage>
</organism>
<gene>
    <name evidence="1" type="ORF">CTAYLR_001124</name>
</gene>
<name>A0AAD7UQI3_9STRA</name>
<dbReference type="Proteomes" id="UP001230188">
    <property type="component" value="Unassembled WGS sequence"/>
</dbReference>
<evidence type="ECO:0000313" key="1">
    <source>
        <dbReference type="EMBL" id="KAJ8614216.1"/>
    </source>
</evidence>
<reference evidence="1" key="1">
    <citation type="submission" date="2023-01" db="EMBL/GenBank/DDBJ databases">
        <title>Metagenome sequencing of chrysophaentin producing Chrysophaeum taylorii.</title>
        <authorList>
            <person name="Davison J."/>
            <person name="Bewley C."/>
        </authorList>
    </citation>
    <scope>NUCLEOTIDE SEQUENCE</scope>
    <source>
        <strain evidence="1">NIES-1699</strain>
    </source>
</reference>
<dbReference type="Pfam" id="PF10294">
    <property type="entry name" value="Methyltransf_16"/>
    <property type="match status" value="1"/>
</dbReference>
<dbReference type="InterPro" id="IPR019410">
    <property type="entry name" value="Methyltransf_16"/>
</dbReference>
<dbReference type="EMBL" id="JAQMWT010000009">
    <property type="protein sequence ID" value="KAJ8614216.1"/>
    <property type="molecule type" value="Genomic_DNA"/>
</dbReference>
<sequence length="242" mass="26248">MLLLECGDARLRHGPSHVLEWTRATYRLGELKAECSARAEGSDVVKRFWFGEATAEVREVPGTLADAGTGHAVWDASIALAMLLGNRTPRSAVELGCGCALPSAVLAGRCRVVATDARACLVESLRIPGVETRVLDWSRCDGDQSFDLVMGAEILYTAPDVVPLARALRALVAPRGMALLVSLARRRPLLETLASRLRDAFDLSFDLHELTGSTDDNVARVTVDDTDAVTLVVVEARRRRNE</sequence>
<accession>A0AAD7UQI3</accession>
<comment type="caution">
    <text evidence="1">The sequence shown here is derived from an EMBL/GenBank/DDBJ whole genome shotgun (WGS) entry which is preliminary data.</text>
</comment>
<dbReference type="SUPFAM" id="SSF53335">
    <property type="entry name" value="S-adenosyl-L-methionine-dependent methyltransferases"/>
    <property type="match status" value="1"/>
</dbReference>
<dbReference type="InterPro" id="IPR029063">
    <property type="entry name" value="SAM-dependent_MTases_sf"/>
</dbReference>
<protein>
    <submittedName>
        <fullName evidence="1">Uncharacterized protein</fullName>
    </submittedName>
</protein>
<proteinExistence type="predicted"/>
<keyword evidence="2" id="KW-1185">Reference proteome</keyword>
<dbReference type="Gene3D" id="3.40.50.150">
    <property type="entry name" value="Vaccinia Virus protein VP39"/>
    <property type="match status" value="1"/>
</dbReference>
<dbReference type="AlphaFoldDB" id="A0AAD7UQI3"/>
<evidence type="ECO:0000313" key="2">
    <source>
        <dbReference type="Proteomes" id="UP001230188"/>
    </source>
</evidence>
<dbReference type="PANTHER" id="PTHR14614">
    <property type="entry name" value="HEPATOCELLULAR CARCINOMA-ASSOCIATED ANTIGEN"/>
    <property type="match status" value="1"/>
</dbReference>